<keyword evidence="14" id="KW-0437">Light-harvesting polypeptide</keyword>
<evidence type="ECO:0000256" key="5">
    <source>
        <dbReference type="ARBA" id="ARBA00022494"/>
    </source>
</evidence>
<dbReference type="InterPro" id="IPR035889">
    <property type="entry name" value="Light-harvesting_complex"/>
</dbReference>
<evidence type="ECO:0000256" key="12">
    <source>
        <dbReference type="ARBA" id="ARBA00022991"/>
    </source>
</evidence>
<gene>
    <name evidence="17" type="ORF">EDC35_103211</name>
</gene>
<comment type="caution">
    <text evidence="17">The sequence shown here is derived from an EMBL/GenBank/DDBJ whole genome shotgun (WGS) entry which is preliminary data.</text>
</comment>
<dbReference type="AlphaFoldDB" id="A0A4R3N4T4"/>
<dbReference type="GO" id="GO:0042314">
    <property type="term" value="F:bacteriochlorophyll binding"/>
    <property type="evidence" value="ECO:0007669"/>
    <property type="project" value="UniProtKB-KW"/>
</dbReference>
<evidence type="ECO:0000313" key="18">
    <source>
        <dbReference type="Proteomes" id="UP000295717"/>
    </source>
</evidence>
<dbReference type="InterPro" id="IPR023624">
    <property type="entry name" value="Antenna_beta_dom_sf"/>
</dbReference>
<dbReference type="GO" id="GO:0046872">
    <property type="term" value="F:metal ion binding"/>
    <property type="evidence" value="ECO:0007669"/>
    <property type="project" value="UniProtKB-KW"/>
</dbReference>
<evidence type="ECO:0000256" key="3">
    <source>
        <dbReference type="ARBA" id="ARBA00011052"/>
    </source>
</evidence>
<evidence type="ECO:0000256" key="11">
    <source>
        <dbReference type="ARBA" id="ARBA00022989"/>
    </source>
</evidence>
<name>A0A4R3N4T4_9GAMM</name>
<evidence type="ECO:0000259" key="16">
    <source>
        <dbReference type="Pfam" id="PF00556"/>
    </source>
</evidence>
<comment type="subcellular location">
    <subcellularLocation>
        <location evidence="2">Cell inner membrane</location>
        <topology evidence="2">Single-pass type II membrane protein</topology>
    </subcellularLocation>
</comment>
<dbReference type="Gene3D" id="1.20.5.250">
    <property type="match status" value="1"/>
</dbReference>
<proteinExistence type="inferred from homology"/>
<dbReference type="SUPFAM" id="SSF56918">
    <property type="entry name" value="Light-harvesting complex subunits"/>
    <property type="match status" value="1"/>
</dbReference>
<keyword evidence="11 15" id="KW-1133">Transmembrane helix</keyword>
<accession>A0A4R3N4T4</accession>
<dbReference type="Pfam" id="PF00556">
    <property type="entry name" value="LHC"/>
    <property type="match status" value="1"/>
</dbReference>
<reference evidence="17 18" key="1">
    <citation type="submission" date="2019-03" db="EMBL/GenBank/DDBJ databases">
        <title>Genomic Encyclopedia of Type Strains, Phase IV (KMG-IV): sequencing the most valuable type-strain genomes for metagenomic binning, comparative biology and taxonomic classification.</title>
        <authorList>
            <person name="Goeker M."/>
        </authorList>
    </citation>
    <scope>NUCLEOTIDE SEQUENCE [LARGE SCALE GENOMIC DNA]</scope>
    <source>
        <strain evidence="17 18">DSM 13587</strain>
    </source>
</reference>
<keyword evidence="8" id="KW-0479">Metal-binding</keyword>
<dbReference type="GO" id="GO:0019684">
    <property type="term" value="P:photosynthesis, light reaction"/>
    <property type="evidence" value="ECO:0007669"/>
    <property type="project" value="InterPro"/>
</dbReference>
<keyword evidence="12" id="KW-0157">Chromophore</keyword>
<evidence type="ECO:0000256" key="14">
    <source>
        <dbReference type="ARBA" id="ARBA00023243"/>
    </source>
</evidence>
<keyword evidence="7 15" id="KW-0812">Transmembrane</keyword>
<dbReference type="Proteomes" id="UP000295717">
    <property type="component" value="Unassembled WGS sequence"/>
</dbReference>
<evidence type="ECO:0000256" key="9">
    <source>
        <dbReference type="ARBA" id="ARBA00022842"/>
    </source>
</evidence>
<feature type="domain" description="Antenna complex alpha/beta subunit" evidence="16">
    <location>
        <begin position="45"/>
        <end position="80"/>
    </location>
</feature>
<dbReference type="GO" id="GO:0030077">
    <property type="term" value="C:plasma membrane light-harvesting complex"/>
    <property type="evidence" value="ECO:0007669"/>
    <property type="project" value="InterPro"/>
</dbReference>
<dbReference type="PROSITE" id="PS00969">
    <property type="entry name" value="ANTENNA_COMP_BETA"/>
    <property type="match status" value="1"/>
</dbReference>
<dbReference type="InterPro" id="IPR002362">
    <property type="entry name" value="LHB-1/5"/>
</dbReference>
<dbReference type="EMBL" id="SMAO01000003">
    <property type="protein sequence ID" value="TCT22113.1"/>
    <property type="molecule type" value="Genomic_DNA"/>
</dbReference>
<dbReference type="NCBIfam" id="NF040862">
    <property type="entry name" value="pufB_517_ASD"/>
    <property type="match status" value="1"/>
</dbReference>
<evidence type="ECO:0000256" key="10">
    <source>
        <dbReference type="ARBA" id="ARBA00022956"/>
    </source>
</evidence>
<protein>
    <submittedName>
        <fullName evidence="17">Antenna complex alpha/beta subunit</fullName>
    </submittedName>
</protein>
<evidence type="ECO:0000256" key="15">
    <source>
        <dbReference type="SAM" id="Phobius"/>
    </source>
</evidence>
<comment type="similarity">
    <text evidence="3">Belongs to the antenna complex beta subunit family.</text>
</comment>
<evidence type="ECO:0000256" key="4">
    <source>
        <dbReference type="ARBA" id="ARBA00022475"/>
    </source>
</evidence>
<evidence type="ECO:0000256" key="7">
    <source>
        <dbReference type="ARBA" id="ARBA00022692"/>
    </source>
</evidence>
<sequence length="80" mass="8817">MMSVSFLTESHLVAEQKFTPAQQPKPRVEAAPVVAQAQSLSGLTDQQAQEFHEQFKVTYTAFVALAAAAHLFVLAVKPWF</sequence>
<keyword evidence="6" id="KW-0042">Antenna complex</keyword>
<keyword evidence="5" id="KW-0148">Chlorophyll</keyword>
<dbReference type="InterPro" id="IPR000066">
    <property type="entry name" value="Antenna_a/b"/>
</dbReference>
<keyword evidence="13 15" id="KW-0472">Membrane</keyword>
<keyword evidence="18" id="KW-1185">Reference proteome</keyword>
<comment type="function">
    <text evidence="1">Antenna complexes are light-harvesting systems, which transfer the excitation energy to the reaction centers.</text>
</comment>
<evidence type="ECO:0000256" key="2">
    <source>
        <dbReference type="ARBA" id="ARBA00004249"/>
    </source>
</evidence>
<dbReference type="InterPro" id="IPR023623">
    <property type="entry name" value="Antenna_beta_CS"/>
</dbReference>
<dbReference type="PRINTS" id="PR00674">
    <property type="entry name" value="LIGHTHARVSTB"/>
</dbReference>
<evidence type="ECO:0000256" key="13">
    <source>
        <dbReference type="ARBA" id="ARBA00023136"/>
    </source>
</evidence>
<keyword evidence="4" id="KW-1003">Cell membrane</keyword>
<dbReference type="GO" id="GO:0005886">
    <property type="term" value="C:plasma membrane"/>
    <property type="evidence" value="ECO:0007669"/>
    <property type="project" value="UniProtKB-SubCell"/>
</dbReference>
<feature type="transmembrane region" description="Helical" evidence="15">
    <location>
        <begin position="57"/>
        <end position="76"/>
    </location>
</feature>
<organism evidence="17 18">
    <name type="scientific">Thiobaca trueperi</name>
    <dbReference type="NCBI Taxonomy" id="127458"/>
    <lineage>
        <taxon>Bacteria</taxon>
        <taxon>Pseudomonadati</taxon>
        <taxon>Pseudomonadota</taxon>
        <taxon>Gammaproteobacteria</taxon>
        <taxon>Chromatiales</taxon>
        <taxon>Chromatiaceae</taxon>
        <taxon>Thiobaca</taxon>
    </lineage>
</organism>
<evidence type="ECO:0000313" key="17">
    <source>
        <dbReference type="EMBL" id="TCT22113.1"/>
    </source>
</evidence>
<evidence type="ECO:0000256" key="1">
    <source>
        <dbReference type="ARBA" id="ARBA00002455"/>
    </source>
</evidence>
<keyword evidence="10" id="KW-0076">Bacteriochlorophyll</keyword>
<keyword evidence="9" id="KW-0460">Magnesium</keyword>
<evidence type="ECO:0000256" key="8">
    <source>
        <dbReference type="ARBA" id="ARBA00022723"/>
    </source>
</evidence>
<evidence type="ECO:0000256" key="6">
    <source>
        <dbReference type="ARBA" id="ARBA00022549"/>
    </source>
</evidence>